<sequence>MLLKFTIRRWLFIAVLLTLPALLHAQAIIVTGKVLTDDNAPMPGVTIMLKKDATHKQGIGITNNNGEFTVSVSATDILEFTYVGFESRQIPVKGKVHLVVAMRPSSKSLKEAVVVGYQRKTKEVITGSVTRITADEIKDVPVSNVEQLLQGKVAGLSIQNNTGSPGFRGSTVLRGLSQIAVSGSGNNAYLTPASPLYVIDGVPVDANAGYEYGFQSKGPGTSPLSMIPPEDIATIDIMKDADAAALYGSRGANGVIVITTKRGKSAVPIVRLFSSFFMNTTPPLRKTVGGLSERDFLVNEILSTYSQDEINKISKTPFLSDSLNPFFNNSTNWQALYYKPTFNQTHNLSVSGGTQVLSYKTNFNYYRERGVIKNTGFDRYAASLNLDYNPSEKFKISGSVTAGLGKKLKGSGNGLTDVGAGSGVASSLLPGPSYFLNVSRFTGAINRKSDSKTYNFRTYIDGTYEFLPHVRIGNNISYDYTDDTEDNFIPALANGDQSAVYGYSGHTANLYDRSSLTYSNTFKEKHTLYASVFSELIVGQTQAREINLNNGPNDVYHGPLGFSSYYGGYSGIEVNGGYLETHSVGLAANLTYDFSKKYVINFNYRADGNSYAGVKDRWAKSPSLGLKWNFDKEEFMKGLSWLDFGDLRATYGVNLRPSTNVFASLGSYLVNGNYNNVSRITPKLGIMPNPYLKPERVEQYNLGIDLSLLKGRFAFTVETYQKVISNMLYDRNLSTSTGFTKTVTNESSMMNKGYEVTISIRPLPASSKFFWNLSLNWAVSKDILLELPGGATQVIYSSDNGPVINKVGRNTLSNFLYLTDGVYSSNDDVPIDPITGLRMRSSSGGYFHAGDTKYKDVDGNYIVDTRDLQIAGNPVPRLNGGFYSTMTYKNFSFAVSGTILYHRDLLNNALSERLGNLYYPFGNKPNTDGPLTLPDVSQYNYWKKAGDQAKYPNPLNYNGNTDNYNPSQSLFQEDGSFFKINSVTLGYTFNRELIKKAKLNNARVYFTGANVLMLSKYSGPNPENVTTLGRDRLDSYPSSPSYTLGLNLEF</sequence>
<evidence type="ECO:0000256" key="9">
    <source>
        <dbReference type="RuleBase" id="RU003357"/>
    </source>
</evidence>
<evidence type="ECO:0000256" key="7">
    <source>
        <dbReference type="ARBA" id="ARBA00023237"/>
    </source>
</evidence>
<dbReference type="OrthoDB" id="9768177at2"/>
<evidence type="ECO:0000313" key="12">
    <source>
        <dbReference type="EMBL" id="PSL44383.1"/>
    </source>
</evidence>
<evidence type="ECO:0000256" key="2">
    <source>
        <dbReference type="ARBA" id="ARBA00022448"/>
    </source>
</evidence>
<keyword evidence="4 8" id="KW-0812">Transmembrane</keyword>
<dbReference type="Pfam" id="PF00593">
    <property type="entry name" value="TonB_dep_Rec_b-barrel"/>
    <property type="match status" value="1"/>
</dbReference>
<dbReference type="NCBIfam" id="TIGR04057">
    <property type="entry name" value="SusC_RagA_signa"/>
    <property type="match status" value="1"/>
</dbReference>
<dbReference type="Pfam" id="PF13715">
    <property type="entry name" value="CarbopepD_reg_2"/>
    <property type="match status" value="1"/>
</dbReference>
<evidence type="ECO:0000256" key="1">
    <source>
        <dbReference type="ARBA" id="ARBA00004571"/>
    </source>
</evidence>
<evidence type="ECO:0000313" key="13">
    <source>
        <dbReference type="Proteomes" id="UP000240971"/>
    </source>
</evidence>
<dbReference type="InterPro" id="IPR039426">
    <property type="entry name" value="TonB-dep_rcpt-like"/>
</dbReference>
<gene>
    <name evidence="12" type="ORF">CLV51_106249</name>
</gene>
<comment type="caution">
    <text evidence="12">The sequence shown here is derived from an EMBL/GenBank/DDBJ whole genome shotgun (WGS) entry which is preliminary data.</text>
</comment>
<dbReference type="EMBL" id="PYAW01000006">
    <property type="protein sequence ID" value="PSL44383.1"/>
    <property type="molecule type" value="Genomic_DNA"/>
</dbReference>
<feature type="domain" description="TonB-dependent receptor plug" evidence="11">
    <location>
        <begin position="124"/>
        <end position="255"/>
    </location>
</feature>
<evidence type="ECO:0000256" key="5">
    <source>
        <dbReference type="ARBA" id="ARBA00023077"/>
    </source>
</evidence>
<evidence type="ECO:0000256" key="4">
    <source>
        <dbReference type="ARBA" id="ARBA00022692"/>
    </source>
</evidence>
<feature type="domain" description="TonB-dependent receptor-like beta-barrel" evidence="10">
    <location>
        <begin position="430"/>
        <end position="861"/>
    </location>
</feature>
<keyword evidence="7 8" id="KW-0998">Cell outer membrane</keyword>
<keyword evidence="6 8" id="KW-0472">Membrane</keyword>
<dbReference type="SUPFAM" id="SSF49464">
    <property type="entry name" value="Carboxypeptidase regulatory domain-like"/>
    <property type="match status" value="1"/>
</dbReference>
<evidence type="ECO:0000256" key="8">
    <source>
        <dbReference type="PROSITE-ProRule" id="PRU01360"/>
    </source>
</evidence>
<dbReference type="InterPro" id="IPR000531">
    <property type="entry name" value="Beta-barrel_TonB"/>
</dbReference>
<organism evidence="12 13">
    <name type="scientific">Chitinophaga niastensis</name>
    <dbReference type="NCBI Taxonomy" id="536980"/>
    <lineage>
        <taxon>Bacteria</taxon>
        <taxon>Pseudomonadati</taxon>
        <taxon>Bacteroidota</taxon>
        <taxon>Chitinophagia</taxon>
        <taxon>Chitinophagales</taxon>
        <taxon>Chitinophagaceae</taxon>
        <taxon>Chitinophaga</taxon>
    </lineage>
</organism>
<dbReference type="InterPro" id="IPR012910">
    <property type="entry name" value="Plug_dom"/>
</dbReference>
<evidence type="ECO:0000259" key="10">
    <source>
        <dbReference type="Pfam" id="PF00593"/>
    </source>
</evidence>
<evidence type="ECO:0000259" key="11">
    <source>
        <dbReference type="Pfam" id="PF07715"/>
    </source>
</evidence>
<dbReference type="Pfam" id="PF07715">
    <property type="entry name" value="Plug"/>
    <property type="match status" value="1"/>
</dbReference>
<keyword evidence="5 9" id="KW-0798">TonB box</keyword>
<reference evidence="12 13" key="1">
    <citation type="submission" date="2018-03" db="EMBL/GenBank/DDBJ databases">
        <title>Genomic Encyclopedia of Archaeal and Bacterial Type Strains, Phase II (KMG-II): from individual species to whole genera.</title>
        <authorList>
            <person name="Goeker M."/>
        </authorList>
    </citation>
    <scope>NUCLEOTIDE SEQUENCE [LARGE SCALE GENOMIC DNA]</scope>
    <source>
        <strain evidence="12 13">DSM 24859</strain>
    </source>
</reference>
<dbReference type="InterPro" id="IPR037066">
    <property type="entry name" value="Plug_dom_sf"/>
</dbReference>
<dbReference type="Gene3D" id="2.170.130.10">
    <property type="entry name" value="TonB-dependent receptor, plug domain"/>
    <property type="match status" value="1"/>
</dbReference>
<proteinExistence type="inferred from homology"/>
<evidence type="ECO:0000256" key="3">
    <source>
        <dbReference type="ARBA" id="ARBA00022452"/>
    </source>
</evidence>
<dbReference type="InterPro" id="IPR023996">
    <property type="entry name" value="TonB-dep_OMP_SusC/RagA"/>
</dbReference>
<protein>
    <submittedName>
        <fullName evidence="12">TonB-linked SusC/RagA family outer membrane protein</fullName>
    </submittedName>
</protein>
<dbReference type="SUPFAM" id="SSF56935">
    <property type="entry name" value="Porins"/>
    <property type="match status" value="1"/>
</dbReference>
<dbReference type="GO" id="GO:0009279">
    <property type="term" value="C:cell outer membrane"/>
    <property type="evidence" value="ECO:0007669"/>
    <property type="project" value="UniProtKB-SubCell"/>
</dbReference>
<dbReference type="NCBIfam" id="TIGR04056">
    <property type="entry name" value="OMP_RagA_SusC"/>
    <property type="match status" value="1"/>
</dbReference>
<keyword evidence="2 8" id="KW-0813">Transport</keyword>
<dbReference type="Proteomes" id="UP000240971">
    <property type="component" value="Unassembled WGS sequence"/>
</dbReference>
<keyword evidence="3 8" id="KW-1134">Transmembrane beta strand</keyword>
<name>A0A2P8HDT4_CHINA</name>
<keyword evidence="13" id="KW-1185">Reference proteome</keyword>
<comment type="subcellular location">
    <subcellularLocation>
        <location evidence="1 8">Cell outer membrane</location>
        <topology evidence="1 8">Multi-pass membrane protein</topology>
    </subcellularLocation>
</comment>
<dbReference type="Gene3D" id="2.40.170.20">
    <property type="entry name" value="TonB-dependent receptor, beta-barrel domain"/>
    <property type="match status" value="1"/>
</dbReference>
<accession>A0A2P8HDT4</accession>
<evidence type="ECO:0000256" key="6">
    <source>
        <dbReference type="ARBA" id="ARBA00023136"/>
    </source>
</evidence>
<dbReference type="InterPro" id="IPR008969">
    <property type="entry name" value="CarboxyPept-like_regulatory"/>
</dbReference>
<dbReference type="RefSeq" id="WP_106530660.1">
    <property type="nucleotide sequence ID" value="NZ_PYAW01000006.1"/>
</dbReference>
<dbReference type="AlphaFoldDB" id="A0A2P8HDT4"/>
<dbReference type="PROSITE" id="PS52016">
    <property type="entry name" value="TONB_DEPENDENT_REC_3"/>
    <property type="match status" value="1"/>
</dbReference>
<dbReference type="InterPro" id="IPR036942">
    <property type="entry name" value="Beta-barrel_TonB_sf"/>
</dbReference>
<comment type="similarity">
    <text evidence="8 9">Belongs to the TonB-dependent receptor family.</text>
</comment>
<dbReference type="InterPro" id="IPR023997">
    <property type="entry name" value="TonB-dep_OMP_SusC/RagA_CS"/>
</dbReference>